<feature type="transmembrane region" description="Helical" evidence="8">
    <location>
        <begin position="195"/>
        <end position="215"/>
    </location>
</feature>
<feature type="transmembrane region" description="Helical" evidence="8">
    <location>
        <begin position="326"/>
        <end position="343"/>
    </location>
</feature>
<feature type="transmembrane region" description="Helical" evidence="8">
    <location>
        <begin position="131"/>
        <end position="154"/>
    </location>
</feature>
<comment type="subcellular location">
    <subcellularLocation>
        <location evidence="1">Cell membrane</location>
        <topology evidence="1">Multi-pass membrane protein</topology>
    </subcellularLocation>
</comment>
<evidence type="ECO:0000256" key="3">
    <source>
        <dbReference type="ARBA" id="ARBA00022448"/>
    </source>
</evidence>
<keyword evidence="5 8" id="KW-0812">Transmembrane</keyword>
<dbReference type="PROSITE" id="PS50850">
    <property type="entry name" value="MFS"/>
    <property type="match status" value="1"/>
</dbReference>
<evidence type="ECO:0000256" key="8">
    <source>
        <dbReference type="SAM" id="Phobius"/>
    </source>
</evidence>
<organism evidence="10 11">
    <name type="scientific">Convivina intestini</name>
    <dbReference type="NCBI Taxonomy" id="1505726"/>
    <lineage>
        <taxon>Bacteria</taxon>
        <taxon>Bacillati</taxon>
        <taxon>Bacillota</taxon>
        <taxon>Bacilli</taxon>
        <taxon>Lactobacillales</taxon>
        <taxon>Lactobacillaceae</taxon>
        <taxon>Convivina</taxon>
    </lineage>
</organism>
<feature type="transmembrane region" description="Helical" evidence="8">
    <location>
        <begin position="349"/>
        <end position="372"/>
    </location>
</feature>
<feature type="transmembrane region" description="Helical" evidence="8">
    <location>
        <begin position="46"/>
        <end position="66"/>
    </location>
</feature>
<dbReference type="Gene3D" id="1.20.1250.20">
    <property type="entry name" value="MFS general substrate transporter like domains"/>
    <property type="match status" value="1"/>
</dbReference>
<evidence type="ECO:0000256" key="6">
    <source>
        <dbReference type="ARBA" id="ARBA00022989"/>
    </source>
</evidence>
<feature type="domain" description="Major facilitator superfamily (MFS) profile" evidence="9">
    <location>
        <begin position="8"/>
        <end position="450"/>
    </location>
</feature>
<keyword evidence="11" id="KW-1185">Reference proteome</keyword>
<keyword evidence="6 8" id="KW-1133">Transmembrane helix</keyword>
<dbReference type="NCBIfam" id="TIGR00711">
    <property type="entry name" value="efflux_EmrB"/>
    <property type="match status" value="1"/>
</dbReference>
<feature type="transmembrane region" description="Helical" evidence="8">
    <location>
        <begin position="221"/>
        <end position="242"/>
    </location>
</feature>
<dbReference type="InterPro" id="IPR020846">
    <property type="entry name" value="MFS_dom"/>
</dbReference>
<feature type="transmembrane region" description="Helical" evidence="8">
    <location>
        <begin position="160"/>
        <end position="183"/>
    </location>
</feature>
<feature type="transmembrane region" description="Helical" evidence="8">
    <location>
        <begin position="393"/>
        <end position="414"/>
    </location>
</feature>
<feature type="transmembrane region" description="Helical" evidence="8">
    <location>
        <begin position="263"/>
        <end position="290"/>
    </location>
</feature>
<keyword evidence="3" id="KW-0813">Transport</keyword>
<reference evidence="10 11" key="1">
    <citation type="submission" date="2018-04" db="EMBL/GenBank/DDBJ databases">
        <title>Genomic Encyclopedia of Type Strains, Phase IV (KMG-IV): sequencing the most valuable type-strain genomes for metagenomic binning, comparative biology and taxonomic classification.</title>
        <authorList>
            <person name="Goeker M."/>
        </authorList>
    </citation>
    <scope>NUCLEOTIDE SEQUENCE [LARGE SCALE GENOMIC DNA]</scope>
    <source>
        <strain evidence="10 11">DSM 28795</strain>
    </source>
</reference>
<evidence type="ECO:0000259" key="9">
    <source>
        <dbReference type="PROSITE" id="PS50850"/>
    </source>
</evidence>
<accession>A0A2U1D6Z9</accession>
<dbReference type="GO" id="GO:0005886">
    <property type="term" value="C:plasma membrane"/>
    <property type="evidence" value="ECO:0007669"/>
    <property type="project" value="UniProtKB-SubCell"/>
</dbReference>
<protein>
    <submittedName>
        <fullName evidence="10">EmrB/QacA subfamily drug resistance transporter</fullName>
    </submittedName>
</protein>
<dbReference type="OrthoDB" id="9816041at2"/>
<dbReference type="EMBL" id="QEKT01000007">
    <property type="protein sequence ID" value="PVY83461.1"/>
    <property type="molecule type" value="Genomic_DNA"/>
</dbReference>
<dbReference type="PANTHER" id="PTHR42718:SF9">
    <property type="entry name" value="MAJOR FACILITATOR SUPERFAMILY MULTIDRUG TRANSPORTER MFSC"/>
    <property type="match status" value="1"/>
</dbReference>
<dbReference type="GO" id="GO:0022857">
    <property type="term" value="F:transmembrane transporter activity"/>
    <property type="evidence" value="ECO:0007669"/>
    <property type="project" value="InterPro"/>
</dbReference>
<dbReference type="PANTHER" id="PTHR42718">
    <property type="entry name" value="MAJOR FACILITATOR SUPERFAMILY MULTIDRUG TRANSPORTER MFSC"/>
    <property type="match status" value="1"/>
</dbReference>
<comment type="similarity">
    <text evidence="2">Belongs to the major facilitator superfamily. EmrB family.</text>
</comment>
<dbReference type="PRINTS" id="PR01036">
    <property type="entry name" value="TCRTETB"/>
</dbReference>
<feature type="transmembrane region" description="Helical" evidence="8">
    <location>
        <begin position="426"/>
        <end position="445"/>
    </location>
</feature>
<dbReference type="RefSeq" id="WP_089939540.1">
    <property type="nucleotide sequence ID" value="NZ_CAKOEX010000007.1"/>
</dbReference>
<feature type="transmembrane region" description="Helical" evidence="8">
    <location>
        <begin position="7"/>
        <end position="26"/>
    </location>
</feature>
<dbReference type="InterPro" id="IPR011701">
    <property type="entry name" value="MFS"/>
</dbReference>
<evidence type="ECO:0000256" key="1">
    <source>
        <dbReference type="ARBA" id="ARBA00004651"/>
    </source>
</evidence>
<keyword evidence="4" id="KW-1003">Cell membrane</keyword>
<dbReference type="AlphaFoldDB" id="A0A2U1D6Z9"/>
<gene>
    <name evidence="10" type="ORF">C7384_10765</name>
</gene>
<dbReference type="Proteomes" id="UP000245433">
    <property type="component" value="Unassembled WGS sequence"/>
</dbReference>
<dbReference type="Gene3D" id="1.20.1720.10">
    <property type="entry name" value="Multidrug resistance protein D"/>
    <property type="match status" value="1"/>
</dbReference>
<feature type="transmembrane region" description="Helical" evidence="8">
    <location>
        <begin position="73"/>
        <end position="98"/>
    </location>
</feature>
<evidence type="ECO:0000313" key="10">
    <source>
        <dbReference type="EMBL" id="PVY83461.1"/>
    </source>
</evidence>
<feature type="transmembrane region" description="Helical" evidence="8">
    <location>
        <begin position="296"/>
        <end position="314"/>
    </location>
</feature>
<evidence type="ECO:0000256" key="5">
    <source>
        <dbReference type="ARBA" id="ARBA00022692"/>
    </source>
</evidence>
<evidence type="ECO:0000313" key="11">
    <source>
        <dbReference type="Proteomes" id="UP000245433"/>
    </source>
</evidence>
<dbReference type="SUPFAM" id="SSF103473">
    <property type="entry name" value="MFS general substrate transporter"/>
    <property type="match status" value="1"/>
</dbReference>
<evidence type="ECO:0000256" key="4">
    <source>
        <dbReference type="ARBA" id="ARBA00022475"/>
    </source>
</evidence>
<dbReference type="InterPro" id="IPR004638">
    <property type="entry name" value="EmrB-like"/>
</dbReference>
<dbReference type="Pfam" id="PF07690">
    <property type="entry name" value="MFS_1"/>
    <property type="match status" value="1"/>
</dbReference>
<evidence type="ECO:0000256" key="2">
    <source>
        <dbReference type="ARBA" id="ARBA00008537"/>
    </source>
</evidence>
<sequence length="450" mass="48561">MKLSDKLTLAIMIVGSFLGVFSSTLMNIALPNLMTAFHISVSQVQWVTTGYMLISALVIPASSYLIKKYSMRNLYLSFATIFLLGSILGALAPTFWLVVVGRMIQALGAGVLFPLVMVAGLKYAPKEHRGMVMGVVGMVFNFAPIIGPSIAGIILNVASWRYLFIVLIPVIATTIIAAGVVLPKEQMQGDEHLNYRGLGLLSLSLTAILIGLSNIGTMTFISWPVLGNLLGGIMVGLLFLHYQECSANPVIDLQIFKDRQFNLANSINFLLTSTMFSNTIILTLLIQGVMKQNPLVSAWVILPGALLTGVLSPLSGRWFDRYSIKRLTLIGLSLDILGTILQLNVELKFAFWILLGAQLIRQLGLVMVLIPIQTQAVKTLSPRLIPDAIPAYSMFRQIASSVGTAIIVGIMSIAASVVGTEAGEVAGIRVGFAISLGMIIIALGLSRRLK</sequence>
<feature type="transmembrane region" description="Helical" evidence="8">
    <location>
        <begin position="104"/>
        <end position="124"/>
    </location>
</feature>
<proteinExistence type="inferred from homology"/>
<dbReference type="InterPro" id="IPR036259">
    <property type="entry name" value="MFS_trans_sf"/>
</dbReference>
<evidence type="ECO:0000256" key="7">
    <source>
        <dbReference type="ARBA" id="ARBA00023136"/>
    </source>
</evidence>
<comment type="caution">
    <text evidence="10">The sequence shown here is derived from an EMBL/GenBank/DDBJ whole genome shotgun (WGS) entry which is preliminary data.</text>
</comment>
<name>A0A2U1D6Z9_9LACO</name>
<keyword evidence="7 8" id="KW-0472">Membrane</keyword>